<accession>A0AAV6VMX6</accession>
<reference evidence="1 2" key="1">
    <citation type="journal article" date="2022" name="Nat. Ecol. Evol.">
        <title>A masculinizing supergene underlies an exaggerated male reproductive morph in a spider.</title>
        <authorList>
            <person name="Hendrickx F."/>
            <person name="De Corte Z."/>
            <person name="Sonet G."/>
            <person name="Van Belleghem S.M."/>
            <person name="Kostlbacher S."/>
            <person name="Vangestel C."/>
        </authorList>
    </citation>
    <scope>NUCLEOTIDE SEQUENCE [LARGE SCALE GENOMIC DNA]</scope>
    <source>
        <strain evidence="1">W744_W776</strain>
    </source>
</reference>
<evidence type="ECO:0000313" key="2">
    <source>
        <dbReference type="Proteomes" id="UP000827092"/>
    </source>
</evidence>
<proteinExistence type="predicted"/>
<keyword evidence="2" id="KW-1185">Reference proteome</keyword>
<dbReference type="EMBL" id="JAFNEN010000049">
    <property type="protein sequence ID" value="KAG8197830.1"/>
    <property type="molecule type" value="Genomic_DNA"/>
</dbReference>
<sequence length="110" mass="12501">MSEIAASTDSEPSLSVKFRIGSRRTWEPEQEYPRNRKKLGRRTSSVVACLLGGTRTRIGTSRRSESFSERQTYKRLSWRSLDVTVITPQGTTERSVLTADLEIIKTLIPK</sequence>
<dbReference type="Proteomes" id="UP000827092">
    <property type="component" value="Unassembled WGS sequence"/>
</dbReference>
<dbReference type="AlphaFoldDB" id="A0AAV6VMX6"/>
<organism evidence="1 2">
    <name type="scientific">Oedothorax gibbosus</name>
    <dbReference type="NCBI Taxonomy" id="931172"/>
    <lineage>
        <taxon>Eukaryota</taxon>
        <taxon>Metazoa</taxon>
        <taxon>Ecdysozoa</taxon>
        <taxon>Arthropoda</taxon>
        <taxon>Chelicerata</taxon>
        <taxon>Arachnida</taxon>
        <taxon>Araneae</taxon>
        <taxon>Araneomorphae</taxon>
        <taxon>Entelegynae</taxon>
        <taxon>Araneoidea</taxon>
        <taxon>Linyphiidae</taxon>
        <taxon>Erigoninae</taxon>
        <taxon>Oedothorax</taxon>
    </lineage>
</organism>
<evidence type="ECO:0000313" key="1">
    <source>
        <dbReference type="EMBL" id="KAG8197830.1"/>
    </source>
</evidence>
<protein>
    <submittedName>
        <fullName evidence="1">Uncharacterized protein</fullName>
    </submittedName>
</protein>
<gene>
    <name evidence="1" type="ORF">JTE90_020108</name>
</gene>
<name>A0AAV6VMX6_9ARAC</name>
<comment type="caution">
    <text evidence="1">The sequence shown here is derived from an EMBL/GenBank/DDBJ whole genome shotgun (WGS) entry which is preliminary data.</text>
</comment>